<dbReference type="Gene3D" id="3.40.50.620">
    <property type="entry name" value="HUPs"/>
    <property type="match status" value="1"/>
</dbReference>
<dbReference type="Gene3D" id="1.10.579.10">
    <property type="entry name" value="DNA Cyclobutane Dipyrimidine Photolyase, subunit A, domain 3"/>
    <property type="match status" value="1"/>
</dbReference>
<dbReference type="Gene3D" id="1.25.40.80">
    <property type="match status" value="1"/>
</dbReference>
<gene>
    <name evidence="1" type="primary">phrB</name>
    <name evidence="1" type="ORF">VVAX_05309</name>
</gene>
<dbReference type="PANTHER" id="PTHR38657">
    <property type="entry name" value="SLR1343 PROTEIN"/>
    <property type="match status" value="1"/>
</dbReference>
<dbReference type="Pfam" id="PF04244">
    <property type="entry name" value="DPRP"/>
    <property type="match status" value="1"/>
</dbReference>
<dbReference type="EC" id="4.1.99.13" evidence="1"/>
<name>A0A679JDX6_VARPD</name>
<dbReference type="SUPFAM" id="SSF48173">
    <property type="entry name" value="Cryptochrome/photolyase FAD-binding domain"/>
    <property type="match status" value="1"/>
</dbReference>
<accession>A0A679JDX6</accession>
<evidence type="ECO:0000313" key="1">
    <source>
        <dbReference type="EMBL" id="CAA2109039.1"/>
    </source>
</evidence>
<proteinExistence type="predicted"/>
<dbReference type="InterPro" id="IPR036134">
    <property type="entry name" value="Crypto/Photolyase_FAD-like_sf"/>
</dbReference>
<dbReference type="AlphaFoldDB" id="A0A679JDX6"/>
<protein>
    <submittedName>
        <fullName evidence="1">(6-4) photolyase</fullName>
        <ecNumber evidence="1">4.1.99.13</ecNumber>
    </submittedName>
</protein>
<dbReference type="InterPro" id="IPR014729">
    <property type="entry name" value="Rossmann-like_a/b/a_fold"/>
</dbReference>
<dbReference type="RefSeq" id="WP_339092987.1">
    <property type="nucleotide sequence ID" value="NZ_LR743508.1"/>
</dbReference>
<dbReference type="PANTHER" id="PTHR38657:SF1">
    <property type="entry name" value="SLR1343 PROTEIN"/>
    <property type="match status" value="1"/>
</dbReference>
<dbReference type="InterPro" id="IPR007357">
    <property type="entry name" value="PhrB-like"/>
</dbReference>
<dbReference type="InterPro" id="IPR052551">
    <property type="entry name" value="UV-DNA_repair_photolyase"/>
</dbReference>
<dbReference type="EMBL" id="LR743508">
    <property type="protein sequence ID" value="CAA2109039.1"/>
    <property type="molecule type" value="Genomic_DNA"/>
</dbReference>
<dbReference type="GO" id="GO:0003914">
    <property type="term" value="F:DNA (6-4) photolyase activity"/>
    <property type="evidence" value="ECO:0007669"/>
    <property type="project" value="UniProtKB-EC"/>
</dbReference>
<reference evidence="1" key="1">
    <citation type="submission" date="2019-12" db="EMBL/GenBank/DDBJ databases">
        <authorList>
            <person name="Cremers G."/>
        </authorList>
    </citation>
    <scope>NUCLEOTIDE SEQUENCE</scope>
    <source>
        <strain evidence="1">Vvax</strain>
    </source>
</reference>
<dbReference type="Gene3D" id="1.10.10.1710">
    <property type="entry name" value="Deoxyribodipyrimidine photolyase-related"/>
    <property type="match status" value="1"/>
</dbReference>
<keyword evidence="1" id="KW-0456">Lyase</keyword>
<sequence>MHLSMRNLVVVLGDQLSPSSVAFEGFDAAQDRVWMAEVREESEHVPSTRMRTAIFLSAMRHFAEALTSRGMPLEYLKLGTHRFDSIGNALADTLSRHRPQAVVMTEAGDWRLEQAIAGVCRAANVPLRVRDDLHFLASRAEFAEHAQGKRRLVMEAFYRQMRVKHQVLLDDSGQPEGGQWNFDHDNRGAFGREGPGMLPPPPSFAPDAITREVLAEVETHFGDHYGSAEQFDWPVTREQALVALKDFIAYRLQDFGRFQDAMWTDEPFLYHGLLSSSLNLKLLDPREVIDAAVAHWRAGAVPLESVEGFVRQILGWREFMRGVYWWRMPKLAEANALQHHHDLPGWYWTGDVHMNCMKQAIGQTLRTGYAHHIQRLMVTGNFALTFGVAPSQVHAWYLSVYVDAVEWVELPNTVGMSLYADGARFVTKPYAAGGAYIRRMSNYCDGCRYKPGTRSGDGACPMTVMYWDFVARHERMLENNPRTVMMTKNLQRFSAEERAEMRRTADAMRARPELL</sequence>
<organism evidence="1">
    <name type="scientific">Variovorax paradoxus</name>
    <dbReference type="NCBI Taxonomy" id="34073"/>
    <lineage>
        <taxon>Bacteria</taxon>
        <taxon>Pseudomonadati</taxon>
        <taxon>Pseudomonadota</taxon>
        <taxon>Betaproteobacteria</taxon>
        <taxon>Burkholderiales</taxon>
        <taxon>Comamonadaceae</taxon>
        <taxon>Variovorax</taxon>
    </lineage>
</organism>